<accession>A0A059NV73</accession>
<dbReference type="RefSeq" id="WP_035506469.1">
    <property type="nucleotide sequence ID" value="NZ_CCDH010000001.1"/>
</dbReference>
<comment type="caution">
    <text evidence="1">The sequence shown here is derived from an EMBL/GenBank/DDBJ whole genome shotgun (WGS) entry which is preliminary data.</text>
</comment>
<reference evidence="2" key="1">
    <citation type="submission" date="2014-03" db="EMBL/GenBank/DDBJ databases">
        <authorList>
            <person name="Urmite Genomes U."/>
        </authorList>
    </citation>
    <scope>NUCLEOTIDE SEQUENCE [LARGE SCALE GENOMIC DNA]</scope>
    <source>
        <strain evidence="2">HD-03</strain>
    </source>
</reference>
<protein>
    <submittedName>
        <fullName evidence="1">Uncharacterized protein</fullName>
    </submittedName>
</protein>
<dbReference type="EMBL" id="CCDI010000001">
    <property type="protein sequence ID" value="CDQ22960.1"/>
    <property type="molecule type" value="Genomic_DNA"/>
</dbReference>
<keyword evidence="2" id="KW-1185">Reference proteome</keyword>
<evidence type="ECO:0000313" key="2">
    <source>
        <dbReference type="Proteomes" id="UP000028868"/>
    </source>
</evidence>
<reference evidence="1 2" key="2">
    <citation type="submission" date="2014-05" db="EMBL/GenBank/DDBJ databases">
        <title>Draft genome sequence of Halobacillus karajensis HK-03.</title>
        <authorList>
            <person name="Khelaifia S."/>
            <person name="Croce O."/>
            <person name="Lagier J.C."/>
            <person name="Raoult D."/>
        </authorList>
    </citation>
    <scope>NUCLEOTIDE SEQUENCE [LARGE SCALE GENOMIC DNA]</scope>
    <source>
        <strain evidence="1 2">HD-03</strain>
    </source>
</reference>
<organism evidence="1 2">
    <name type="scientific">Halobacillus karajensis</name>
    <dbReference type="NCBI Taxonomy" id="195088"/>
    <lineage>
        <taxon>Bacteria</taxon>
        <taxon>Bacillati</taxon>
        <taxon>Bacillota</taxon>
        <taxon>Bacilli</taxon>
        <taxon>Bacillales</taxon>
        <taxon>Bacillaceae</taxon>
        <taxon>Halobacillus</taxon>
    </lineage>
</organism>
<dbReference type="AlphaFoldDB" id="A0A059NV73"/>
<name>A0A059NV73_9BACI</name>
<evidence type="ECO:0000313" key="1">
    <source>
        <dbReference type="EMBL" id="CDQ22960.1"/>
    </source>
</evidence>
<sequence>MAELSSMKQAVEGLREKGLSNREILSNVDNSHFPFDDEEVVMTFIDLQIECSSDEDFDRLVAYLYGFDLEKQ</sequence>
<dbReference type="Proteomes" id="UP000028868">
    <property type="component" value="Unassembled WGS sequence"/>
</dbReference>
<proteinExistence type="predicted"/>
<gene>
    <name evidence="1" type="ORF">BN983_01179</name>
</gene>